<dbReference type="InterPro" id="IPR007278">
    <property type="entry name" value="DUF397"/>
</dbReference>
<reference evidence="2 3" key="1">
    <citation type="submission" date="2017-04" db="EMBL/GenBank/DDBJ databases">
        <title>The complete genome sequence of Streptomyces albolongus YIM 101047, the producer of novel bafilomycins and novel odoriferous sesquiterpenoids.</title>
        <authorList>
            <person name="Yin M."/>
            <person name="Jiang Y."/>
        </authorList>
    </citation>
    <scope>NUCLEOTIDE SEQUENCE [LARGE SCALE GENOMIC DNA]</scope>
    <source>
        <strain evidence="2 3">YIM 101047</strain>
    </source>
</reference>
<dbReference type="KEGG" id="kab:B7C62_20290"/>
<dbReference type="Proteomes" id="UP000192251">
    <property type="component" value="Chromosome"/>
</dbReference>
<feature type="domain" description="DUF397" evidence="1">
    <location>
        <begin position="25"/>
        <end position="44"/>
    </location>
</feature>
<protein>
    <submittedName>
        <fullName evidence="2">DUF397 domain-containing protein</fullName>
    </submittedName>
</protein>
<dbReference type="RefSeq" id="WP_084748237.1">
    <property type="nucleotide sequence ID" value="NZ_CP020563.1"/>
</dbReference>
<feature type="domain" description="DUF397" evidence="1">
    <location>
        <begin position="5"/>
        <end position="24"/>
    </location>
</feature>
<organism evidence="2 3">
    <name type="scientific">Kitasatospora albolonga</name>
    <dbReference type="NCBI Taxonomy" id="68173"/>
    <lineage>
        <taxon>Bacteria</taxon>
        <taxon>Bacillati</taxon>
        <taxon>Actinomycetota</taxon>
        <taxon>Actinomycetes</taxon>
        <taxon>Kitasatosporales</taxon>
        <taxon>Streptomycetaceae</taxon>
        <taxon>Kitasatospora</taxon>
    </lineage>
</organism>
<evidence type="ECO:0000313" key="3">
    <source>
        <dbReference type="Proteomes" id="UP000192251"/>
    </source>
</evidence>
<dbReference type="Pfam" id="PF04149">
    <property type="entry name" value="DUF397"/>
    <property type="match status" value="3"/>
</dbReference>
<evidence type="ECO:0000259" key="1">
    <source>
        <dbReference type="Pfam" id="PF04149"/>
    </source>
</evidence>
<gene>
    <name evidence="2" type="ORF">B7C62_20290</name>
</gene>
<sequence length="99" mass="10432">MSTDLHWFKSSYSGSEGGNCVEVALTWFKSSYSGPQGGDCVEVALAWSKSSYSGSQGGDCVEVASCPHTVHIRDSKDLTVPALAVSSTTWASFVEFAAS</sequence>
<feature type="domain" description="DUF397" evidence="1">
    <location>
        <begin position="45"/>
        <end position="96"/>
    </location>
</feature>
<name>A0ABC8BX32_9ACTN</name>
<accession>A0ABC8BX32</accession>
<evidence type="ECO:0000313" key="2">
    <source>
        <dbReference type="EMBL" id="ARF74315.1"/>
    </source>
</evidence>
<dbReference type="AlphaFoldDB" id="A0ABC8BX32"/>
<keyword evidence="3" id="KW-1185">Reference proteome</keyword>
<proteinExistence type="predicted"/>
<dbReference type="EMBL" id="CP020563">
    <property type="protein sequence ID" value="ARF74315.1"/>
    <property type="molecule type" value="Genomic_DNA"/>
</dbReference>